<proteinExistence type="predicted"/>
<dbReference type="Proteomes" id="UP000257074">
    <property type="component" value="Unassembled WGS sequence"/>
</dbReference>
<keyword evidence="2" id="KW-0067">ATP-binding</keyword>
<name>A0A3D8TTA5_BIFLN</name>
<reference evidence="2 3" key="1">
    <citation type="journal article" date="2017" name="Anaerobe">
        <title>Quantification, isolation and characterization of Bifidobacterium from the vaginal microbiomes of reproductive aged women.</title>
        <authorList>
            <person name="Freitas A.C."/>
            <person name="Hill J.E."/>
        </authorList>
    </citation>
    <scope>NUCLEOTIDE SEQUENCE [LARGE SCALE GENOMIC DNA]</scope>
    <source>
        <strain evidence="2 3">N6D05</strain>
    </source>
</reference>
<dbReference type="AlphaFoldDB" id="A0A3D8TTA5"/>
<dbReference type="GO" id="GO:0005524">
    <property type="term" value="F:ATP binding"/>
    <property type="evidence" value="ECO:0007669"/>
    <property type="project" value="UniProtKB-KW"/>
</dbReference>
<protein>
    <submittedName>
        <fullName evidence="2">ATP-binding protein</fullName>
    </submittedName>
</protein>
<gene>
    <name evidence="2" type="ORF">CE169_12170</name>
</gene>
<evidence type="ECO:0000313" key="3">
    <source>
        <dbReference type="Proteomes" id="UP000257074"/>
    </source>
</evidence>
<accession>A0A3D8TTA5</accession>
<feature type="region of interest" description="Disordered" evidence="1">
    <location>
        <begin position="93"/>
        <end position="114"/>
    </location>
</feature>
<organism evidence="2 3">
    <name type="scientific">Bifidobacterium longum</name>
    <dbReference type="NCBI Taxonomy" id="216816"/>
    <lineage>
        <taxon>Bacteria</taxon>
        <taxon>Bacillati</taxon>
        <taxon>Actinomycetota</taxon>
        <taxon>Actinomycetes</taxon>
        <taxon>Bifidobacteriales</taxon>
        <taxon>Bifidobacteriaceae</taxon>
        <taxon>Bifidobacterium</taxon>
    </lineage>
</organism>
<evidence type="ECO:0000256" key="1">
    <source>
        <dbReference type="SAM" id="MobiDB-lite"/>
    </source>
</evidence>
<comment type="caution">
    <text evidence="2">The sequence shown here is derived from an EMBL/GenBank/DDBJ whole genome shotgun (WGS) entry which is preliminary data.</text>
</comment>
<sequence>MSGSAGDAPVLEGEHRLGEGMRRGVFCLGLVPVATGLTLREAMWMQCCLTAGVEPGPMPAHAFRRADRHAVEDAMGVAPGLMRAMAADAKRRRRMVDADEEGRLPLGSPSPVDMMTRDFRVRPVTAWHQTST</sequence>
<feature type="non-terminal residue" evidence="2">
    <location>
        <position position="132"/>
    </location>
</feature>
<keyword evidence="2" id="KW-0547">Nucleotide-binding</keyword>
<dbReference type="EMBL" id="NJNR01000116">
    <property type="protein sequence ID" value="RDX01817.1"/>
    <property type="molecule type" value="Genomic_DNA"/>
</dbReference>
<evidence type="ECO:0000313" key="2">
    <source>
        <dbReference type="EMBL" id="RDX01817.1"/>
    </source>
</evidence>